<dbReference type="KEGG" id="mflg:ABS361_13095"/>
<evidence type="ECO:0000313" key="2">
    <source>
        <dbReference type="EMBL" id="XBY43040.1"/>
    </source>
</evidence>
<protein>
    <submittedName>
        <fullName evidence="2">Uncharacterized protein</fullName>
    </submittedName>
</protein>
<name>A0AAU7X5D5_9HYPH</name>
<proteinExistence type="predicted"/>
<accession>A0AAU7X5D5</accession>
<dbReference type="RefSeq" id="WP_407048142.1">
    <property type="nucleotide sequence ID" value="NZ_CP158568.1"/>
</dbReference>
<evidence type="ECO:0000256" key="1">
    <source>
        <dbReference type="SAM" id="SignalP"/>
    </source>
</evidence>
<keyword evidence="1" id="KW-0732">Signal</keyword>
<feature type="chain" id="PRO_5043493323" evidence="1">
    <location>
        <begin position="23"/>
        <end position="49"/>
    </location>
</feature>
<organism evidence="2">
    <name type="scientific">Methyloraptor flagellatus</name>
    <dbReference type="NCBI Taxonomy" id="3162530"/>
    <lineage>
        <taxon>Bacteria</taxon>
        <taxon>Pseudomonadati</taxon>
        <taxon>Pseudomonadota</taxon>
        <taxon>Alphaproteobacteria</taxon>
        <taxon>Hyphomicrobiales</taxon>
        <taxon>Ancalomicrobiaceae</taxon>
        <taxon>Methyloraptor</taxon>
    </lineage>
</organism>
<reference evidence="2" key="1">
    <citation type="submission" date="2024-06" db="EMBL/GenBank/DDBJ databases">
        <title>Methylostella associata gen. nov., sp. nov., a novel Ancalomicrobiaceae-affiliated facultatively methylotrophic bacteria that feed on methanotrophs of the genus Methylococcus.</title>
        <authorList>
            <person name="Saltykova V."/>
            <person name="Danilova O.V."/>
            <person name="Oshkin I.Y."/>
            <person name="Belova S.E."/>
            <person name="Pimenov N.V."/>
            <person name="Dedysh S.N."/>
        </authorList>
    </citation>
    <scope>NUCLEOTIDE SEQUENCE</scope>
    <source>
        <strain evidence="2">S20</strain>
    </source>
</reference>
<dbReference type="EMBL" id="CP158568">
    <property type="protein sequence ID" value="XBY43040.1"/>
    <property type="molecule type" value="Genomic_DNA"/>
</dbReference>
<gene>
    <name evidence="2" type="ORF">ABS361_13095</name>
</gene>
<dbReference type="AlphaFoldDB" id="A0AAU7X5D5"/>
<sequence>MMKTFLILFATLVIGGVSLAEAQNRPQRPPWQDVCCGGPCCAKPQRPGR</sequence>
<feature type="signal peptide" evidence="1">
    <location>
        <begin position="1"/>
        <end position="22"/>
    </location>
</feature>